<keyword evidence="3 7" id="KW-1133">Transmembrane helix</keyword>
<keyword evidence="5" id="KW-0456">Lyase</keyword>
<evidence type="ECO:0000313" key="9">
    <source>
        <dbReference type="Proteomes" id="UP001198220"/>
    </source>
</evidence>
<protein>
    <submittedName>
        <fullName evidence="8">Endolytic transglycosylase MltG</fullName>
    </submittedName>
</protein>
<keyword evidence="4 7" id="KW-0472">Membrane</keyword>
<name>A0AAE3A226_9FIRM</name>
<evidence type="ECO:0000256" key="7">
    <source>
        <dbReference type="SAM" id="Phobius"/>
    </source>
</evidence>
<proteinExistence type="predicted"/>
<organism evidence="8 9">
    <name type="scientific">Hominiventricola filiformis</name>
    <dbReference type="NCBI Taxonomy" id="2885352"/>
    <lineage>
        <taxon>Bacteria</taxon>
        <taxon>Bacillati</taxon>
        <taxon>Bacillota</taxon>
        <taxon>Clostridia</taxon>
        <taxon>Lachnospirales</taxon>
        <taxon>Lachnospiraceae</taxon>
        <taxon>Hominiventricola</taxon>
    </lineage>
</organism>
<evidence type="ECO:0000256" key="1">
    <source>
        <dbReference type="ARBA" id="ARBA00022475"/>
    </source>
</evidence>
<dbReference type="PANTHER" id="PTHR30518">
    <property type="entry name" value="ENDOLYTIC MUREIN TRANSGLYCOSYLASE"/>
    <property type="match status" value="1"/>
</dbReference>
<evidence type="ECO:0000256" key="4">
    <source>
        <dbReference type="ARBA" id="ARBA00023136"/>
    </source>
</evidence>
<dbReference type="PANTHER" id="PTHR30518:SF2">
    <property type="entry name" value="ENDOLYTIC MUREIN TRANSGLYCOSYLASE"/>
    <property type="match status" value="1"/>
</dbReference>
<dbReference type="GO" id="GO:0071555">
    <property type="term" value="P:cell wall organization"/>
    <property type="evidence" value="ECO:0007669"/>
    <property type="project" value="UniProtKB-KW"/>
</dbReference>
<evidence type="ECO:0000256" key="3">
    <source>
        <dbReference type="ARBA" id="ARBA00022989"/>
    </source>
</evidence>
<dbReference type="Proteomes" id="UP001198220">
    <property type="component" value="Unassembled WGS sequence"/>
</dbReference>
<evidence type="ECO:0000256" key="6">
    <source>
        <dbReference type="ARBA" id="ARBA00023316"/>
    </source>
</evidence>
<evidence type="ECO:0000313" key="8">
    <source>
        <dbReference type="EMBL" id="MCC2124637.1"/>
    </source>
</evidence>
<accession>A0AAE3A226</accession>
<comment type="caution">
    <text evidence="8">The sequence shown here is derived from an EMBL/GenBank/DDBJ whole genome shotgun (WGS) entry which is preliminary data.</text>
</comment>
<dbReference type="Pfam" id="PF02618">
    <property type="entry name" value="YceG"/>
    <property type="match status" value="1"/>
</dbReference>
<gene>
    <name evidence="8" type="ORF">LKD36_00415</name>
</gene>
<sequence>MKEGNWMLSLGLFLLRLALLILVVVGIFKVGEYAYTYCYSVVSDTAAEEEPGRDVSVSVTSDMSAGKVAKLLERKGLVKSVDVFKIQMKVTGYEDKIQPGKYVLNTSMRPREMLKILAGEETEEDEE</sequence>
<keyword evidence="6" id="KW-0961">Cell wall biogenesis/degradation</keyword>
<evidence type="ECO:0000256" key="2">
    <source>
        <dbReference type="ARBA" id="ARBA00022692"/>
    </source>
</evidence>
<keyword evidence="1" id="KW-1003">Cell membrane</keyword>
<dbReference type="InterPro" id="IPR003770">
    <property type="entry name" value="MLTG-like"/>
</dbReference>
<dbReference type="EMBL" id="JAJEPS010000001">
    <property type="protein sequence ID" value="MCC2124637.1"/>
    <property type="molecule type" value="Genomic_DNA"/>
</dbReference>
<keyword evidence="2 7" id="KW-0812">Transmembrane</keyword>
<dbReference type="Gene3D" id="3.30.1490.480">
    <property type="entry name" value="Endolytic murein transglycosylase"/>
    <property type="match status" value="1"/>
</dbReference>
<feature type="transmembrane region" description="Helical" evidence="7">
    <location>
        <begin position="6"/>
        <end position="28"/>
    </location>
</feature>
<dbReference type="AlphaFoldDB" id="A0AAE3A226"/>
<evidence type="ECO:0000256" key="5">
    <source>
        <dbReference type="ARBA" id="ARBA00023239"/>
    </source>
</evidence>
<dbReference type="GO" id="GO:0016829">
    <property type="term" value="F:lyase activity"/>
    <property type="evidence" value="ECO:0007669"/>
    <property type="project" value="UniProtKB-KW"/>
</dbReference>
<dbReference type="RefSeq" id="WP_308458236.1">
    <property type="nucleotide sequence ID" value="NZ_JAJEPS010000001.1"/>
</dbReference>
<reference evidence="8 9" key="1">
    <citation type="submission" date="2021-10" db="EMBL/GenBank/DDBJ databases">
        <title>Anaerobic single-cell dispensing facilitates the cultivation of human gut bacteria.</title>
        <authorList>
            <person name="Afrizal A."/>
        </authorList>
    </citation>
    <scope>NUCLEOTIDE SEQUENCE [LARGE SCALE GENOMIC DNA]</scope>
    <source>
        <strain evidence="8 9">CLA-AA-H276</strain>
    </source>
</reference>
<keyword evidence="9" id="KW-1185">Reference proteome</keyword>